<dbReference type="Proteomes" id="UP000235145">
    <property type="component" value="Unassembled WGS sequence"/>
</dbReference>
<comment type="caution">
    <text evidence="3">The sequence shown here is derived from an EMBL/GenBank/DDBJ whole genome shotgun (WGS) entry which is preliminary data.</text>
</comment>
<dbReference type="GO" id="GO:0005634">
    <property type="term" value="C:nucleus"/>
    <property type="evidence" value="ECO:0007669"/>
    <property type="project" value="UniProtKB-ARBA"/>
</dbReference>
<dbReference type="GO" id="GO:0006511">
    <property type="term" value="P:ubiquitin-dependent protein catabolic process"/>
    <property type="evidence" value="ECO:0000318"/>
    <property type="project" value="GO_Central"/>
</dbReference>
<gene>
    <name evidence="3" type="ORF">LSAT_V11C300128710</name>
</gene>
<dbReference type="PROSITE" id="PS50053">
    <property type="entry name" value="UBIQUITIN_2"/>
    <property type="match status" value="1"/>
</dbReference>
<dbReference type="InterPro" id="IPR029071">
    <property type="entry name" value="Ubiquitin-like_domsf"/>
</dbReference>
<evidence type="ECO:0000259" key="2">
    <source>
        <dbReference type="PROSITE" id="PS50053"/>
    </source>
</evidence>
<evidence type="ECO:0000313" key="4">
    <source>
        <dbReference type="Proteomes" id="UP000235145"/>
    </source>
</evidence>
<keyword evidence="4" id="KW-1185">Reference proteome</keyword>
<accession>A0A9R1XNF7</accession>
<dbReference type="Gene3D" id="1.10.8.10">
    <property type="entry name" value="DNA helicase RuvA subunit, C-terminal domain"/>
    <property type="match status" value="1"/>
</dbReference>
<dbReference type="InterPro" id="IPR006636">
    <property type="entry name" value="STI1_HS-bd"/>
</dbReference>
<dbReference type="PANTHER" id="PTHR10677">
    <property type="entry name" value="UBIQUILIN"/>
    <property type="match status" value="1"/>
</dbReference>
<proteinExistence type="predicted"/>
<dbReference type="GO" id="GO:0005829">
    <property type="term" value="C:cytosol"/>
    <property type="evidence" value="ECO:0000318"/>
    <property type="project" value="GO_Central"/>
</dbReference>
<evidence type="ECO:0000313" key="3">
    <source>
        <dbReference type="EMBL" id="KAJ0219384.1"/>
    </source>
</evidence>
<dbReference type="SMART" id="SM00727">
    <property type="entry name" value="STI1"/>
    <property type="match status" value="2"/>
</dbReference>
<feature type="region of interest" description="Disordered" evidence="1">
    <location>
        <begin position="1"/>
        <end position="21"/>
    </location>
</feature>
<dbReference type="Pfam" id="PF23195">
    <property type="entry name" value="UBQLN1"/>
    <property type="match status" value="1"/>
</dbReference>
<evidence type="ECO:0000256" key="1">
    <source>
        <dbReference type="SAM" id="MobiDB-lite"/>
    </source>
</evidence>
<feature type="region of interest" description="Disordered" evidence="1">
    <location>
        <begin position="223"/>
        <end position="245"/>
    </location>
</feature>
<reference evidence="3 4" key="1">
    <citation type="journal article" date="2017" name="Nat. Commun.">
        <title>Genome assembly with in vitro proximity ligation data and whole-genome triplication in lettuce.</title>
        <authorList>
            <person name="Reyes-Chin-Wo S."/>
            <person name="Wang Z."/>
            <person name="Yang X."/>
            <person name="Kozik A."/>
            <person name="Arikit S."/>
            <person name="Song C."/>
            <person name="Xia L."/>
            <person name="Froenicke L."/>
            <person name="Lavelle D.O."/>
            <person name="Truco M.J."/>
            <person name="Xia R."/>
            <person name="Zhu S."/>
            <person name="Xu C."/>
            <person name="Xu H."/>
            <person name="Xu X."/>
            <person name="Cox K."/>
            <person name="Korf I."/>
            <person name="Meyers B.C."/>
            <person name="Michelmore R.W."/>
        </authorList>
    </citation>
    <scope>NUCLEOTIDE SEQUENCE [LARGE SCALE GENOMIC DNA]</scope>
    <source>
        <strain evidence="4">cv. Salinas</strain>
        <tissue evidence="3">Seedlings</tissue>
    </source>
</reference>
<dbReference type="AlphaFoldDB" id="A0A9R1XNF7"/>
<protein>
    <recommendedName>
        <fullName evidence="2">Ubiquitin-like domain-containing protein</fullName>
    </recommendedName>
</protein>
<dbReference type="InterPro" id="IPR009060">
    <property type="entry name" value="UBA-like_sf"/>
</dbReference>
<dbReference type="SMART" id="SM00213">
    <property type="entry name" value="UBQ"/>
    <property type="match status" value="1"/>
</dbReference>
<dbReference type="InterPro" id="IPR015496">
    <property type="entry name" value="Ubiquilin"/>
</dbReference>
<dbReference type="GO" id="GO:0031593">
    <property type="term" value="F:polyubiquitin modification-dependent protein binding"/>
    <property type="evidence" value="ECO:0000318"/>
    <property type="project" value="GO_Central"/>
</dbReference>
<feature type="compositionally biased region" description="Polar residues" evidence="1">
    <location>
        <begin position="1"/>
        <end position="12"/>
    </location>
</feature>
<dbReference type="Pfam" id="PF00240">
    <property type="entry name" value="ubiquitin"/>
    <property type="match status" value="1"/>
</dbReference>
<dbReference type="PANTHER" id="PTHR10677:SF55">
    <property type="entry name" value="UBIQUILIN-1-RELATED"/>
    <property type="match status" value="1"/>
</dbReference>
<feature type="compositionally biased region" description="Low complexity" evidence="1">
    <location>
        <begin position="110"/>
        <end position="127"/>
    </location>
</feature>
<feature type="compositionally biased region" description="Gly residues" evidence="1">
    <location>
        <begin position="223"/>
        <end position="232"/>
    </location>
</feature>
<dbReference type="InterPro" id="IPR000626">
    <property type="entry name" value="Ubiquitin-like_dom"/>
</dbReference>
<dbReference type="SUPFAM" id="SSF46934">
    <property type="entry name" value="UBA-like"/>
    <property type="match status" value="1"/>
</dbReference>
<dbReference type="Gene3D" id="3.10.20.90">
    <property type="entry name" value="Phosphatidylinositol 3-kinase Catalytic Subunit, Chain A, domain 1"/>
    <property type="match status" value="1"/>
</dbReference>
<feature type="region of interest" description="Disordered" evidence="1">
    <location>
        <begin position="106"/>
        <end position="127"/>
    </location>
</feature>
<dbReference type="SUPFAM" id="SSF54236">
    <property type="entry name" value="Ubiquitin-like"/>
    <property type="match status" value="1"/>
</dbReference>
<organism evidence="3 4">
    <name type="scientific">Lactuca sativa</name>
    <name type="common">Garden lettuce</name>
    <dbReference type="NCBI Taxonomy" id="4236"/>
    <lineage>
        <taxon>Eukaryota</taxon>
        <taxon>Viridiplantae</taxon>
        <taxon>Streptophyta</taxon>
        <taxon>Embryophyta</taxon>
        <taxon>Tracheophyta</taxon>
        <taxon>Spermatophyta</taxon>
        <taxon>Magnoliopsida</taxon>
        <taxon>eudicotyledons</taxon>
        <taxon>Gunneridae</taxon>
        <taxon>Pentapetalae</taxon>
        <taxon>asterids</taxon>
        <taxon>campanulids</taxon>
        <taxon>Asterales</taxon>
        <taxon>Asteraceae</taxon>
        <taxon>Cichorioideae</taxon>
        <taxon>Cichorieae</taxon>
        <taxon>Lactucinae</taxon>
        <taxon>Lactuca</taxon>
    </lineage>
</organism>
<sequence length="429" mass="46551">MQNIGISNSANSMEGGGEANEGGGSDVVTINIRFSACKKIVVHVSLDSSVESLKSVIAKNSDVRVEEQRLINNGRLLKDDRTLRSYDLEAEHIVYLIRVYIPVASEDDTTSGSDTSSPSTTESETMSGYRYLSPSTIDFSAIPGVEPIQLPWVQNSDMSQEMMDHLITNPDAVRNMAINTPESREAIDRDPDLARIFNDPVIFRSMAESAVISEVIARVGGAGSGGGGGGGTPSHLAGTDSSAPPVDLGGPEIPGLERMLGFTPDPIAMSQLMQSPAMSQFIQRLLSNPHNMNPIYLFVGVYFANIPGTISQILNPQYREIMQNPVLTSQSQLTSPETMQEMLALHQTLSYVLGEEPITRWDAGQTSGGTVGPEEVLYASELAQLEAMGFHDTRKNLEALTATKVPISLYNTKIVFKKNVWISLRDIKT</sequence>
<name>A0A9R1XNF7_LACSA</name>
<dbReference type="EMBL" id="NBSK02000003">
    <property type="protein sequence ID" value="KAJ0219384.1"/>
    <property type="molecule type" value="Genomic_DNA"/>
</dbReference>
<feature type="domain" description="Ubiquitin-like" evidence="2">
    <location>
        <begin position="28"/>
        <end position="97"/>
    </location>
</feature>